<dbReference type="InterPro" id="IPR018376">
    <property type="entry name" value="Enoyl-CoA_hyd/isom_CS"/>
</dbReference>
<dbReference type="InterPro" id="IPR029045">
    <property type="entry name" value="ClpP/crotonase-like_dom_sf"/>
</dbReference>
<dbReference type="AlphaFoldDB" id="A0A316UPA0"/>
<dbReference type="GO" id="GO:0006635">
    <property type="term" value="P:fatty acid beta-oxidation"/>
    <property type="evidence" value="ECO:0007669"/>
    <property type="project" value="TreeGrafter"/>
</dbReference>
<evidence type="ECO:0000313" key="5">
    <source>
        <dbReference type="Proteomes" id="UP000245884"/>
    </source>
</evidence>
<accession>A0A316UPA0</accession>
<name>A0A316UPA0_9BASI</name>
<sequence>MTLISSLPRAPLAVAAVSRRCYSTSRSPLPLAFLDYGDASSPSPSPSQGVTLLTLNRPEAKNAINSQMLDELHTAVESLQHDGHTRTLIINSMVAGAFCSGADLKERHSMSKQNFHKWHAKLGHTFRGLANLPFPVIAAMDGLALGGGLELALTADFRVAGPLTTKLGLPETRHAIIPGAGGTQLLSRLIGPSRAKYLIFSGRIFDREYAYQHGIIDELADDGPEEGEGHAHGNEAGLRLARKMAQQIGQGGPLALRAAKAAINKGLDMDVNTAMEWEKACYKTLFDTKDREEGLLAFKEKRKPEYRGQ</sequence>
<organism evidence="4 5">
    <name type="scientific">Jaminaea rosea</name>
    <dbReference type="NCBI Taxonomy" id="1569628"/>
    <lineage>
        <taxon>Eukaryota</taxon>
        <taxon>Fungi</taxon>
        <taxon>Dikarya</taxon>
        <taxon>Basidiomycota</taxon>
        <taxon>Ustilaginomycotina</taxon>
        <taxon>Exobasidiomycetes</taxon>
        <taxon>Microstromatales</taxon>
        <taxon>Microstromatales incertae sedis</taxon>
        <taxon>Jaminaea</taxon>
    </lineage>
</organism>
<dbReference type="EMBL" id="KZ819671">
    <property type="protein sequence ID" value="PWN26598.1"/>
    <property type="molecule type" value="Genomic_DNA"/>
</dbReference>
<dbReference type="SUPFAM" id="SSF52096">
    <property type="entry name" value="ClpP/crotonase"/>
    <property type="match status" value="1"/>
</dbReference>
<dbReference type="PROSITE" id="PS00166">
    <property type="entry name" value="ENOYL_COA_HYDRATASE"/>
    <property type="match status" value="1"/>
</dbReference>
<dbReference type="InterPro" id="IPR001753">
    <property type="entry name" value="Enoyl-CoA_hydra/iso"/>
</dbReference>
<dbReference type="CDD" id="cd06558">
    <property type="entry name" value="crotonase-like"/>
    <property type="match status" value="1"/>
</dbReference>
<evidence type="ECO:0000256" key="3">
    <source>
        <dbReference type="RuleBase" id="RU003707"/>
    </source>
</evidence>
<dbReference type="Gene3D" id="3.90.226.10">
    <property type="entry name" value="2-enoyl-CoA Hydratase, Chain A, domain 1"/>
    <property type="match status" value="1"/>
</dbReference>
<keyword evidence="5" id="KW-1185">Reference proteome</keyword>
<keyword evidence="2" id="KW-0456">Lyase</keyword>
<comment type="similarity">
    <text evidence="1 3">Belongs to the enoyl-CoA hydratase/isomerase family.</text>
</comment>
<dbReference type="GO" id="GO:0005739">
    <property type="term" value="C:mitochondrion"/>
    <property type="evidence" value="ECO:0007669"/>
    <property type="project" value="TreeGrafter"/>
</dbReference>
<dbReference type="InterPro" id="IPR014748">
    <property type="entry name" value="Enoyl-CoA_hydra_C"/>
</dbReference>
<dbReference type="Gene3D" id="1.10.12.10">
    <property type="entry name" value="Lyase 2-enoyl-coa Hydratase, Chain A, domain 2"/>
    <property type="match status" value="1"/>
</dbReference>
<proteinExistence type="inferred from homology"/>
<dbReference type="RefSeq" id="XP_025361210.1">
    <property type="nucleotide sequence ID" value="XM_025507568.1"/>
</dbReference>
<dbReference type="Proteomes" id="UP000245884">
    <property type="component" value="Unassembled WGS sequence"/>
</dbReference>
<evidence type="ECO:0000256" key="1">
    <source>
        <dbReference type="ARBA" id="ARBA00005254"/>
    </source>
</evidence>
<evidence type="ECO:0000256" key="2">
    <source>
        <dbReference type="ARBA" id="ARBA00023239"/>
    </source>
</evidence>
<dbReference type="FunFam" id="1.10.12.10:FF:000001">
    <property type="entry name" value="Probable enoyl-CoA hydratase, mitochondrial"/>
    <property type="match status" value="1"/>
</dbReference>
<evidence type="ECO:0000313" key="4">
    <source>
        <dbReference type="EMBL" id="PWN26598.1"/>
    </source>
</evidence>
<dbReference type="STRING" id="1569628.A0A316UPA0"/>
<dbReference type="Pfam" id="PF00378">
    <property type="entry name" value="ECH_1"/>
    <property type="match status" value="1"/>
</dbReference>
<dbReference type="PANTHER" id="PTHR11941">
    <property type="entry name" value="ENOYL-COA HYDRATASE-RELATED"/>
    <property type="match status" value="1"/>
</dbReference>
<dbReference type="PANTHER" id="PTHR11941:SF171">
    <property type="entry name" value="SD19268P"/>
    <property type="match status" value="1"/>
</dbReference>
<dbReference type="OrthoDB" id="410701at2759"/>
<reference evidence="4 5" key="1">
    <citation type="journal article" date="2018" name="Mol. Biol. Evol.">
        <title>Broad Genomic Sampling Reveals a Smut Pathogenic Ancestry of the Fungal Clade Ustilaginomycotina.</title>
        <authorList>
            <person name="Kijpornyongpan T."/>
            <person name="Mondo S.J."/>
            <person name="Barry K."/>
            <person name="Sandor L."/>
            <person name="Lee J."/>
            <person name="Lipzen A."/>
            <person name="Pangilinan J."/>
            <person name="LaButti K."/>
            <person name="Hainaut M."/>
            <person name="Henrissat B."/>
            <person name="Grigoriev I.V."/>
            <person name="Spatafora J.W."/>
            <person name="Aime M.C."/>
        </authorList>
    </citation>
    <scope>NUCLEOTIDE SEQUENCE [LARGE SCALE GENOMIC DNA]</scope>
    <source>
        <strain evidence="4 5">MCA 5214</strain>
    </source>
</reference>
<dbReference type="FunFam" id="3.90.226.10:FF:000009">
    <property type="entry name" value="Carnitinyl-CoA dehydratase"/>
    <property type="match status" value="1"/>
</dbReference>
<protein>
    <submittedName>
        <fullName evidence="4">ClpP/crotonase</fullName>
    </submittedName>
</protein>
<dbReference type="GO" id="GO:0016836">
    <property type="term" value="F:hydro-lyase activity"/>
    <property type="evidence" value="ECO:0007669"/>
    <property type="project" value="UniProtKB-ARBA"/>
</dbReference>
<gene>
    <name evidence="4" type="ORF">BDZ90DRAFT_246661</name>
</gene>
<dbReference type="GeneID" id="37029391"/>